<gene>
    <name evidence="1" type="ordered locus">Bcenmc03_0425</name>
</gene>
<dbReference type="RefSeq" id="WP_012327785.1">
    <property type="nucleotide sequence ID" value="NC_010508.1"/>
</dbReference>
<sequence>MGNVQPLQKLQSPPSPSKSLIDALRDRCSLPDLRAALKKQNLPCGVAWSDVQGHADEKSTNGEKVRAFLAAYHIDSILAAEKFIKFYDLDAALAKTIEPTLKNAVVSKSDFSPSYPLPLTGAALSSATSDPTLVEVRELGGGDYALVYCSVRSYDDRTQYKYDQLPQNVKQTYGDIDQLITIRKVYFQAYDAVIIRPSLERIEVLLDQPKKTGRFQFDAMSIKVFSALANNIPALVPVYQSDAVNIFNAVSGIYYAPKEGVVRSLAFRTLTGSRKHERMITEADDLRSETFHHAGVEAVGNKIRPYELEVEWNFTLQPGKALLSLSAHIRELNMETPKLTGCLVAADSQVAVLQAINKIVAYLT</sequence>
<accession>B1JUL9</accession>
<evidence type="ECO:0000313" key="2">
    <source>
        <dbReference type="Proteomes" id="UP000002169"/>
    </source>
</evidence>
<dbReference type="Proteomes" id="UP000002169">
    <property type="component" value="Chromosome 1"/>
</dbReference>
<dbReference type="HOGENOM" id="CLU_760062_0_0_4"/>
<reference evidence="2" key="1">
    <citation type="submission" date="2008-02" db="EMBL/GenBank/DDBJ databases">
        <title>Complete sequence of chromosome 1 of Burkholderia cenocepacia MC0-3.</title>
        <authorList>
            <person name="Copeland A."/>
            <person name="Lucas S."/>
            <person name="Lapidus A."/>
            <person name="Barry K."/>
            <person name="Bruce D."/>
            <person name="Goodwin L."/>
            <person name="Glavina del Rio T."/>
            <person name="Dalin E."/>
            <person name="Tice H."/>
            <person name="Pitluck S."/>
            <person name="Chain P."/>
            <person name="Malfatti S."/>
            <person name="Shin M."/>
            <person name="Vergez L."/>
            <person name="Schmutz J."/>
            <person name="Larimer F."/>
            <person name="Land M."/>
            <person name="Hauser L."/>
            <person name="Kyrpides N."/>
            <person name="Mikhailova N."/>
            <person name="Tiedje J."/>
            <person name="Richardson P."/>
        </authorList>
    </citation>
    <scope>NUCLEOTIDE SEQUENCE [LARGE SCALE GENOMIC DNA]</scope>
    <source>
        <strain evidence="2">MC0-3</strain>
    </source>
</reference>
<name>B1JUL9_BURO0</name>
<protein>
    <submittedName>
        <fullName evidence="1">Uncharacterized protein</fullName>
    </submittedName>
</protein>
<evidence type="ECO:0000313" key="1">
    <source>
        <dbReference type="EMBL" id="ACA89605.1"/>
    </source>
</evidence>
<dbReference type="AlphaFoldDB" id="B1JUL9"/>
<dbReference type="EMBL" id="CP000958">
    <property type="protein sequence ID" value="ACA89605.1"/>
    <property type="molecule type" value="Genomic_DNA"/>
</dbReference>
<dbReference type="KEGG" id="bcm:Bcenmc03_0425"/>
<organism evidence="1 2">
    <name type="scientific">Burkholderia orbicola (strain MC0-3)</name>
    <dbReference type="NCBI Taxonomy" id="406425"/>
    <lineage>
        <taxon>Bacteria</taxon>
        <taxon>Pseudomonadati</taxon>
        <taxon>Pseudomonadota</taxon>
        <taxon>Betaproteobacteria</taxon>
        <taxon>Burkholderiales</taxon>
        <taxon>Burkholderiaceae</taxon>
        <taxon>Burkholderia</taxon>
        <taxon>Burkholderia cepacia complex</taxon>
        <taxon>Burkholderia orbicola</taxon>
    </lineage>
</organism>
<proteinExistence type="predicted"/>